<organism evidence="1 2">
    <name type="scientific">Streptomyces kaniharaensis</name>
    <dbReference type="NCBI Taxonomy" id="212423"/>
    <lineage>
        <taxon>Bacteria</taxon>
        <taxon>Bacillati</taxon>
        <taxon>Actinomycetota</taxon>
        <taxon>Actinomycetes</taxon>
        <taxon>Kitasatosporales</taxon>
        <taxon>Streptomycetaceae</taxon>
        <taxon>Streptomyces</taxon>
    </lineage>
</organism>
<gene>
    <name evidence="1" type="ORF">F7Q99_34990</name>
</gene>
<dbReference type="OrthoDB" id="3211048at2"/>
<accession>A0A6N7L3V3</accession>
<protein>
    <submittedName>
        <fullName evidence="1">Uncharacterized protein</fullName>
    </submittedName>
</protein>
<evidence type="ECO:0000313" key="1">
    <source>
        <dbReference type="EMBL" id="MQS17248.1"/>
    </source>
</evidence>
<proteinExistence type="predicted"/>
<sequence>MSADSGSAIERRLAAQLPDPIAARPKDARGYPISFVTALGAGGTPDFTELDGPRRAKAIIEHLCGLCGQPLPLVRAVIGGPQVVEHHLAMDPPMCVPCAVFAATHPAAGCPFLLNPNARYRKDRATRPSSPLVAQERPQRMYLARTFAHEAIRLALPDGSEEVMARCARWTGLEEIRSGQLVDARHLLSR</sequence>
<name>A0A6N7L3V3_9ACTN</name>
<dbReference type="RefSeq" id="WP_153469793.1">
    <property type="nucleotide sequence ID" value="NZ_WBOF01000004.1"/>
</dbReference>
<dbReference type="EMBL" id="WBOF01000004">
    <property type="protein sequence ID" value="MQS17248.1"/>
    <property type="molecule type" value="Genomic_DNA"/>
</dbReference>
<dbReference type="AlphaFoldDB" id="A0A6N7L3V3"/>
<evidence type="ECO:0000313" key="2">
    <source>
        <dbReference type="Proteomes" id="UP000450000"/>
    </source>
</evidence>
<comment type="caution">
    <text evidence="1">The sequence shown here is derived from an EMBL/GenBank/DDBJ whole genome shotgun (WGS) entry which is preliminary data.</text>
</comment>
<keyword evidence="2" id="KW-1185">Reference proteome</keyword>
<dbReference type="Proteomes" id="UP000450000">
    <property type="component" value="Unassembled WGS sequence"/>
</dbReference>
<reference evidence="1 2" key="1">
    <citation type="submission" date="2019-09" db="EMBL/GenBank/DDBJ databases">
        <title>Genome Sequences of Streptomyces kaniharaensis ATCC 21070.</title>
        <authorList>
            <person name="Zhu W."/>
            <person name="De Crecy-Lagard V."/>
            <person name="Richards N.G."/>
        </authorList>
    </citation>
    <scope>NUCLEOTIDE SEQUENCE [LARGE SCALE GENOMIC DNA]</scope>
    <source>
        <strain evidence="1 2">SF-557</strain>
    </source>
</reference>